<dbReference type="InterPro" id="IPR010260">
    <property type="entry name" value="AlpA"/>
</dbReference>
<organism evidence="1 2">
    <name type="scientific">Rhodanobacter umsongensis</name>
    <dbReference type="NCBI Taxonomy" id="633153"/>
    <lineage>
        <taxon>Bacteria</taxon>
        <taxon>Pseudomonadati</taxon>
        <taxon>Pseudomonadota</taxon>
        <taxon>Gammaproteobacteria</taxon>
        <taxon>Lysobacterales</taxon>
        <taxon>Rhodanobacteraceae</taxon>
        <taxon>Rhodanobacter</taxon>
    </lineage>
</organism>
<name>A0ABW0JM15_9GAMM</name>
<protein>
    <submittedName>
        <fullName evidence="1">Helix-turn-helix transcriptional regulator</fullName>
    </submittedName>
</protein>
<dbReference type="EMBL" id="JBHSMK010000005">
    <property type="protein sequence ID" value="MFC5437114.1"/>
    <property type="molecule type" value="Genomic_DNA"/>
</dbReference>
<keyword evidence="2" id="KW-1185">Reference proteome</keyword>
<reference evidence="2" key="1">
    <citation type="journal article" date="2019" name="Int. J. Syst. Evol. Microbiol.">
        <title>The Global Catalogue of Microorganisms (GCM) 10K type strain sequencing project: providing services to taxonomists for standard genome sequencing and annotation.</title>
        <authorList>
            <consortium name="The Broad Institute Genomics Platform"/>
            <consortium name="The Broad Institute Genome Sequencing Center for Infectious Disease"/>
            <person name="Wu L."/>
            <person name="Ma J."/>
        </authorList>
    </citation>
    <scope>NUCLEOTIDE SEQUENCE [LARGE SCALE GENOMIC DNA]</scope>
    <source>
        <strain evidence="2">JCM 17130</strain>
    </source>
</reference>
<gene>
    <name evidence="1" type="ORF">ACFPME_11130</name>
</gene>
<evidence type="ECO:0000313" key="2">
    <source>
        <dbReference type="Proteomes" id="UP001596013"/>
    </source>
</evidence>
<dbReference type="RefSeq" id="WP_377305196.1">
    <property type="nucleotide sequence ID" value="NZ_JBHSMK010000005.1"/>
</dbReference>
<dbReference type="Proteomes" id="UP001596013">
    <property type="component" value="Unassembled WGS sequence"/>
</dbReference>
<dbReference type="Pfam" id="PF05930">
    <property type="entry name" value="Phage_AlpA"/>
    <property type="match status" value="1"/>
</dbReference>
<comment type="caution">
    <text evidence="1">The sequence shown here is derived from an EMBL/GenBank/DDBJ whole genome shotgun (WGS) entry which is preliminary data.</text>
</comment>
<evidence type="ECO:0000313" key="1">
    <source>
        <dbReference type="EMBL" id="MFC5437114.1"/>
    </source>
</evidence>
<proteinExistence type="predicted"/>
<sequence length="72" mass="7970">MTDVANPDRIITYPELKPDFGIKYSRVHLGRLEKVGQFPQRVPVSSHHIGWLASELRAWMASRAAARVGGGA</sequence>
<accession>A0ABW0JM15</accession>